<keyword evidence="3" id="KW-0999">Mitochondrion inner membrane</keyword>
<gene>
    <name evidence="5" type="ORF">BS47DRAFT_1297208</name>
</gene>
<proteinExistence type="inferred from homology"/>
<keyword evidence="3" id="KW-0496">Mitochondrion</keyword>
<dbReference type="AlphaFoldDB" id="A0A9P6AWR9"/>
<keyword evidence="3" id="KW-0472">Membrane</keyword>
<name>A0A9P6AWR9_9AGAM</name>
<evidence type="ECO:0000256" key="3">
    <source>
        <dbReference type="RuleBase" id="RU364104"/>
    </source>
</evidence>
<reference evidence="5" key="1">
    <citation type="journal article" date="2020" name="Nat. Commun.">
        <title>Large-scale genome sequencing of mycorrhizal fungi provides insights into the early evolution of symbiotic traits.</title>
        <authorList>
            <person name="Miyauchi S."/>
            <person name="Kiss E."/>
            <person name="Kuo A."/>
            <person name="Drula E."/>
            <person name="Kohler A."/>
            <person name="Sanchez-Garcia M."/>
            <person name="Morin E."/>
            <person name="Andreopoulos B."/>
            <person name="Barry K.W."/>
            <person name="Bonito G."/>
            <person name="Buee M."/>
            <person name="Carver A."/>
            <person name="Chen C."/>
            <person name="Cichocki N."/>
            <person name="Clum A."/>
            <person name="Culley D."/>
            <person name="Crous P.W."/>
            <person name="Fauchery L."/>
            <person name="Girlanda M."/>
            <person name="Hayes R.D."/>
            <person name="Keri Z."/>
            <person name="LaButti K."/>
            <person name="Lipzen A."/>
            <person name="Lombard V."/>
            <person name="Magnuson J."/>
            <person name="Maillard F."/>
            <person name="Murat C."/>
            <person name="Nolan M."/>
            <person name="Ohm R.A."/>
            <person name="Pangilinan J."/>
            <person name="Pereira M.F."/>
            <person name="Perotto S."/>
            <person name="Peter M."/>
            <person name="Pfister S."/>
            <person name="Riley R."/>
            <person name="Sitrit Y."/>
            <person name="Stielow J.B."/>
            <person name="Szollosi G."/>
            <person name="Zifcakova L."/>
            <person name="Stursova M."/>
            <person name="Spatafora J.W."/>
            <person name="Tedersoo L."/>
            <person name="Vaario L.M."/>
            <person name="Yamada A."/>
            <person name="Yan M."/>
            <person name="Wang P."/>
            <person name="Xu J."/>
            <person name="Bruns T."/>
            <person name="Baldrian P."/>
            <person name="Vilgalys R."/>
            <person name="Dunand C."/>
            <person name="Henrissat B."/>
            <person name="Grigoriev I.V."/>
            <person name="Hibbett D."/>
            <person name="Nagy L.G."/>
            <person name="Martin F.M."/>
        </authorList>
    </citation>
    <scope>NUCLEOTIDE SEQUENCE</scope>
    <source>
        <strain evidence="5">UP504</strain>
    </source>
</reference>
<dbReference type="Proteomes" id="UP000886523">
    <property type="component" value="Unassembled WGS sequence"/>
</dbReference>
<feature type="region of interest" description="Disordered" evidence="4">
    <location>
        <begin position="45"/>
        <end position="73"/>
    </location>
</feature>
<organism evidence="5 6">
    <name type="scientific">Hydnum rufescens UP504</name>
    <dbReference type="NCBI Taxonomy" id="1448309"/>
    <lineage>
        <taxon>Eukaryota</taxon>
        <taxon>Fungi</taxon>
        <taxon>Dikarya</taxon>
        <taxon>Basidiomycota</taxon>
        <taxon>Agaricomycotina</taxon>
        <taxon>Agaricomycetes</taxon>
        <taxon>Cantharellales</taxon>
        <taxon>Hydnaceae</taxon>
        <taxon>Hydnum</taxon>
    </lineage>
</organism>
<keyword evidence="6" id="KW-1185">Reference proteome</keyword>
<comment type="caution">
    <text evidence="5">The sequence shown here is derived from an EMBL/GenBank/DDBJ whole genome shotgun (WGS) entry which is preliminary data.</text>
</comment>
<comment type="similarity">
    <text evidence="1 3">Belongs to the CMC family.</text>
</comment>
<keyword evidence="2" id="KW-1015">Disulfide bond</keyword>
<accession>A0A9P6AWR9</accession>
<comment type="function">
    <text evidence="3">Required for mitochondrial cytochrome c oxidase (COX) assembly and respiration.</text>
</comment>
<comment type="subcellular location">
    <subcellularLocation>
        <location evidence="3">Mitochondrion inner membrane</location>
    </subcellularLocation>
</comment>
<evidence type="ECO:0000256" key="1">
    <source>
        <dbReference type="ARBA" id="ARBA00007347"/>
    </source>
</evidence>
<keyword evidence="3" id="KW-0143">Chaperone</keyword>
<dbReference type="EMBL" id="MU128982">
    <property type="protein sequence ID" value="KAF9512790.1"/>
    <property type="molecule type" value="Genomic_DNA"/>
</dbReference>
<evidence type="ECO:0000313" key="6">
    <source>
        <dbReference type="Proteomes" id="UP000886523"/>
    </source>
</evidence>
<protein>
    <recommendedName>
        <fullName evidence="3">COX assembly mitochondrial protein</fullName>
    </recommendedName>
</protein>
<dbReference type="OrthoDB" id="532630at2759"/>
<feature type="non-terminal residue" evidence="5">
    <location>
        <position position="1"/>
    </location>
</feature>
<evidence type="ECO:0000256" key="2">
    <source>
        <dbReference type="ARBA" id="ARBA00023157"/>
    </source>
</evidence>
<evidence type="ECO:0000256" key="4">
    <source>
        <dbReference type="SAM" id="MobiDB-lite"/>
    </source>
</evidence>
<evidence type="ECO:0000313" key="5">
    <source>
        <dbReference type="EMBL" id="KAF9512790.1"/>
    </source>
</evidence>
<dbReference type="InterPro" id="IPR013892">
    <property type="entry name" value="Cyt_c_biogenesis_Cmc1-like"/>
</dbReference>
<dbReference type="Pfam" id="PF08583">
    <property type="entry name" value="Cmc1"/>
    <property type="match status" value="1"/>
</dbReference>
<sequence length="73" mass="8701">CKEIVEELEKCREAGFINRYFGGCNDVKRKLNLCLRAERAERTARHIEKSRRENKSPEEAWRRHIEKEGTNDP</sequence>
<dbReference type="GO" id="GO:0005743">
    <property type="term" value="C:mitochondrial inner membrane"/>
    <property type="evidence" value="ECO:0007669"/>
    <property type="project" value="UniProtKB-SubCell"/>
</dbReference>